<dbReference type="KEGG" id="mmav:RE476_02385"/>
<evidence type="ECO:0000313" key="2">
    <source>
        <dbReference type="EMBL" id="WMW22687.1"/>
    </source>
</evidence>
<proteinExistence type="predicted"/>
<reference evidence="2" key="1">
    <citation type="submission" date="2023-08" db="EMBL/GenBank/DDBJ databases">
        <title>Methanolobus mangrovi sp. nov. and Methanolobus sediminis sp. nov, two novel methylotrophic methanogens isolated from mangrove sediments in China.</title>
        <authorList>
            <person name="Zhou J."/>
        </authorList>
    </citation>
    <scope>NUCLEOTIDE SEQUENCE</scope>
    <source>
        <strain evidence="2">FTZ2</strain>
    </source>
</reference>
<protein>
    <submittedName>
        <fullName evidence="2">Uncharacterized protein</fullName>
    </submittedName>
</protein>
<feature type="region of interest" description="Disordered" evidence="1">
    <location>
        <begin position="146"/>
        <end position="179"/>
    </location>
</feature>
<evidence type="ECO:0000256" key="1">
    <source>
        <dbReference type="SAM" id="MobiDB-lite"/>
    </source>
</evidence>
<dbReference type="GeneID" id="84228952"/>
<evidence type="ECO:0000313" key="3">
    <source>
        <dbReference type="Proteomes" id="UP001183006"/>
    </source>
</evidence>
<name>A0AA51UID7_9EURY</name>
<feature type="compositionally biased region" description="Basic and acidic residues" evidence="1">
    <location>
        <begin position="146"/>
        <end position="165"/>
    </location>
</feature>
<feature type="compositionally biased region" description="Polar residues" evidence="1">
    <location>
        <begin position="166"/>
        <end position="179"/>
    </location>
</feature>
<organism evidence="2 3">
    <name type="scientific">Methanolobus mangrovi</name>
    <dbReference type="NCBI Taxonomy" id="3072977"/>
    <lineage>
        <taxon>Archaea</taxon>
        <taxon>Methanobacteriati</taxon>
        <taxon>Methanobacteriota</taxon>
        <taxon>Stenosarchaea group</taxon>
        <taxon>Methanomicrobia</taxon>
        <taxon>Methanosarcinales</taxon>
        <taxon>Methanosarcinaceae</taxon>
        <taxon>Methanolobus</taxon>
    </lineage>
</organism>
<accession>A0AA51UID7</accession>
<dbReference type="AlphaFoldDB" id="A0AA51UID7"/>
<dbReference type="Proteomes" id="UP001183006">
    <property type="component" value="Chromosome"/>
</dbReference>
<dbReference type="EMBL" id="CP133594">
    <property type="protein sequence ID" value="WMW22687.1"/>
    <property type="molecule type" value="Genomic_DNA"/>
</dbReference>
<sequence length="422" mass="48714">MEVLKDPRELEQSNRQIMIKNLNDVYSSVEKLIQRTYAQKEADLNFQFRNIRTNVSQLLADIKNKQLDSFSGKKGSLEELYRTEDNLLNESIQMKDTFSSLISSTESIDVFLLESLIENLKKAFNDRIIVDRDILKEFKLKQMESKSAERVMSDEKQRSVKEESQKITSTGKRQTGELSDSLNKSRLIMVPSMSSGTNPANDNEKNGNEDIETDVLSKLYNYMNILEHKYSSYQPEVSFNGEYIGKRKWKVNISDKLIFGNIMDTVLKPLLTFETYWHPFEDLRTIIQFVQREANAVPAGQYKSLCILNLGWNPDIKEWVQNYMHPRMTLYLCNLETNEILFNSNVKNADRLKVWHNLETYTALETDIESLIVNDEAFDASDVAEMTGLSTEGANKFLSKLLSENKIIDVGFGTARYKGMKK</sequence>
<gene>
    <name evidence="2" type="ORF">RE476_02385</name>
</gene>
<keyword evidence="3" id="KW-1185">Reference proteome</keyword>
<dbReference type="RefSeq" id="WP_309308803.1">
    <property type="nucleotide sequence ID" value="NZ_CP133594.1"/>
</dbReference>